<accession>A0ABX2IAF3</accession>
<comment type="catalytic activity">
    <reaction evidence="4">
        <text>The enzyme specifically hydrolyzes (1-&gt;4)-beta-D-galactosidic linkages in type I arabinogalactans.</text>
        <dbReference type="EC" id="3.2.1.89"/>
    </reaction>
</comment>
<keyword evidence="3 4" id="KW-0326">Glycosidase</keyword>
<comment type="similarity">
    <text evidence="1 4">Belongs to the glycosyl hydrolase 53 family.</text>
</comment>
<dbReference type="RefSeq" id="WP_173750298.1">
    <property type="nucleotide sequence ID" value="NZ_JAAITA010000041.1"/>
</dbReference>
<gene>
    <name evidence="5" type="ORF">G5A70_15195</name>
</gene>
<dbReference type="Gene3D" id="2.60.120.260">
    <property type="entry name" value="Galactose-binding domain-like"/>
    <property type="match status" value="1"/>
</dbReference>
<dbReference type="PANTHER" id="PTHR34983:SF2">
    <property type="entry name" value="ENDO-BETA-1,4-GALACTANASE"/>
    <property type="match status" value="1"/>
</dbReference>
<sequence>MRRKKMNKILLGCVLGMFLLSGTGKEVKAERINEDYSDFIRGADVSMLKEIEDLGGKFYDNGVENDALEIMKNHGANYVRLRLWVNPYDSEGNSYGGGSNDFNTTLTLAKRAKEKGMKVLIDFHLSDYWADPGTQSKPKEWADLSYEELKTTLYSYMKTTMDNFKSQGVIPDMIQVGNETSSGILWDEGKIGGNYTDFTQLAELLNQAITGVRDSVGEQTQIILHLDNGGNNSLYRWWFDGVTSCGFDLDFDIIGLTYYPMWHGTMEDLQYNLNDISIRYDKDVMIVETAYAFTLEDGDGLGSSFSPDDEVIGGYPASVQGQKDFIHDLESVILNVPGNRGLGFFYWEPEWIPVEGAYWGSEAGKEYIEDDGILSNPWDNLALFDFEGNALESIDVFQAPEKNQVVNPGFETDGYTNTPTGWKVWLEDGTSTETVKTEAKGMDGEYKLTFWNEEDYGCSVYQTVTGLEDGTYTLSAWVMTNAAQKVNQLYAKNYGGDELTQTLPVSDLGWNKVVIDNIQVTNGQCEIGVYSIANGGDWCNIDNIMLRKK</sequence>
<proteinExistence type="inferred from homology"/>
<dbReference type="Gene3D" id="3.20.20.80">
    <property type="entry name" value="Glycosidases"/>
    <property type="match status" value="1"/>
</dbReference>
<evidence type="ECO:0000256" key="3">
    <source>
        <dbReference type="ARBA" id="ARBA00023295"/>
    </source>
</evidence>
<name>A0ABX2IAF3_BLAHA</name>
<dbReference type="EMBL" id="JAAITA010000041">
    <property type="protein sequence ID" value="NSJ87482.1"/>
    <property type="molecule type" value="Genomic_DNA"/>
</dbReference>
<evidence type="ECO:0000256" key="1">
    <source>
        <dbReference type="ARBA" id="ARBA00010687"/>
    </source>
</evidence>
<keyword evidence="2 4" id="KW-0378">Hydrolase</keyword>
<dbReference type="InterPro" id="IPR017853">
    <property type="entry name" value="GH"/>
</dbReference>
<evidence type="ECO:0000313" key="6">
    <source>
        <dbReference type="Proteomes" id="UP000822142"/>
    </source>
</evidence>
<evidence type="ECO:0000313" key="5">
    <source>
        <dbReference type="EMBL" id="NSJ87482.1"/>
    </source>
</evidence>
<keyword evidence="6" id="KW-1185">Reference proteome</keyword>
<dbReference type="PANTHER" id="PTHR34983">
    <property type="entry name" value="ARABINOGALACTAN ENDO-BETA-1,4-GALACTANASE A"/>
    <property type="match status" value="1"/>
</dbReference>
<dbReference type="Proteomes" id="UP000822142">
    <property type="component" value="Unassembled WGS sequence"/>
</dbReference>
<comment type="caution">
    <text evidence="5">The sequence shown here is derived from an EMBL/GenBank/DDBJ whole genome shotgun (WGS) entry which is preliminary data.</text>
</comment>
<dbReference type="SUPFAM" id="SSF51445">
    <property type="entry name" value="(Trans)glycosidases"/>
    <property type="match status" value="1"/>
</dbReference>
<dbReference type="InterPro" id="IPR011683">
    <property type="entry name" value="Glyco_hydro_53"/>
</dbReference>
<evidence type="ECO:0000256" key="4">
    <source>
        <dbReference type="RuleBase" id="RU361192"/>
    </source>
</evidence>
<dbReference type="Pfam" id="PF07745">
    <property type="entry name" value="Glyco_hydro_53"/>
    <property type="match status" value="1"/>
</dbReference>
<reference evidence="5 6" key="1">
    <citation type="journal article" date="2020" name="Cell Host Microbe">
        <title>Functional and Genomic Variation between Human-Derived Isolates of Lachnospiraceae Reveals Inter- and Intra-Species Diversity.</title>
        <authorList>
            <person name="Sorbara M.T."/>
            <person name="Littmann E.R."/>
            <person name="Fontana E."/>
            <person name="Moody T.U."/>
            <person name="Kohout C.E."/>
            <person name="Gjonbalaj M."/>
            <person name="Eaton V."/>
            <person name="Seok R."/>
            <person name="Leiner I.M."/>
            <person name="Pamer E.G."/>
        </authorList>
    </citation>
    <scope>NUCLEOTIDE SEQUENCE [LARGE SCALE GENOMIC DNA]</scope>
    <source>
        <strain evidence="5 6">MSK.15.26</strain>
    </source>
</reference>
<organism evidence="5 6">
    <name type="scientific">Blautia hansenii</name>
    <name type="common">Ruminococcus hansenii</name>
    <dbReference type="NCBI Taxonomy" id="1322"/>
    <lineage>
        <taxon>Bacteria</taxon>
        <taxon>Bacillati</taxon>
        <taxon>Bacillota</taxon>
        <taxon>Clostridia</taxon>
        <taxon>Lachnospirales</taxon>
        <taxon>Lachnospiraceae</taxon>
        <taxon>Blautia</taxon>
    </lineage>
</organism>
<dbReference type="EC" id="3.2.1.89" evidence="4"/>
<protein>
    <recommendedName>
        <fullName evidence="4">Arabinogalactan endo-beta-1,4-galactanase</fullName>
        <ecNumber evidence="4">3.2.1.89</ecNumber>
    </recommendedName>
</protein>
<evidence type="ECO:0000256" key="2">
    <source>
        <dbReference type="ARBA" id="ARBA00022801"/>
    </source>
</evidence>